<dbReference type="GO" id="GO:0005525">
    <property type="term" value="F:GTP binding"/>
    <property type="evidence" value="ECO:0007669"/>
    <property type="project" value="UniProtKB-KW"/>
</dbReference>
<dbReference type="OrthoDB" id="8954335at2759"/>
<dbReference type="InterPro" id="IPR001806">
    <property type="entry name" value="Small_GTPase"/>
</dbReference>
<evidence type="ECO:0000313" key="3">
    <source>
        <dbReference type="EMBL" id="ORX58503.1"/>
    </source>
</evidence>
<gene>
    <name evidence="3" type="ORF">BCR36DRAFT_317947</name>
</gene>
<proteinExistence type="predicted"/>
<dbReference type="InterPro" id="IPR027417">
    <property type="entry name" value="P-loop_NTPase"/>
</dbReference>
<keyword evidence="1" id="KW-0547">Nucleotide-binding</keyword>
<sequence>MESHNSLKILVVGDPGVGKTSLVNILCQNEVKKNALWTIGCHLDVKVYKYEKTNRYYYLEFIETNNRCKHPKSREMFYKDIKGIILVHDLSNNKSYKNLWKWLQEILQSNTFRSSGFNGLKANNNNIDLKIEVENPEIKLSIPLLVVGNKADLVSERYRINKSDIANTFNGTSVCVTSISLDSSMSYSTNYNIFYNFYNQVIEQSDTMNVNIQRQYPISSSTVNDLHLSVPNNKWRSKYNSNMVTGSTSNLGYNSVSPVISNLSPHFSSLSLNNNNNNY</sequence>
<dbReference type="PROSITE" id="PS51419">
    <property type="entry name" value="RAB"/>
    <property type="match status" value="1"/>
</dbReference>
<dbReference type="Proteomes" id="UP000193719">
    <property type="component" value="Unassembled WGS sequence"/>
</dbReference>
<name>A0A1Y1VK91_9FUNG</name>
<dbReference type="Gene3D" id="3.40.50.300">
    <property type="entry name" value="P-loop containing nucleotide triphosphate hydrolases"/>
    <property type="match status" value="1"/>
</dbReference>
<protein>
    <submittedName>
        <fullName evidence="3">p-loop containing nucleoside triphosphate hydrolase protein</fullName>
    </submittedName>
</protein>
<evidence type="ECO:0000256" key="1">
    <source>
        <dbReference type="ARBA" id="ARBA00022741"/>
    </source>
</evidence>
<dbReference type="Pfam" id="PF00071">
    <property type="entry name" value="Ras"/>
    <property type="match status" value="1"/>
</dbReference>
<dbReference type="PRINTS" id="PR00449">
    <property type="entry name" value="RASTRNSFRMNG"/>
</dbReference>
<dbReference type="SMART" id="SM00173">
    <property type="entry name" value="RAS"/>
    <property type="match status" value="1"/>
</dbReference>
<reference evidence="3 4" key="2">
    <citation type="submission" date="2016-08" db="EMBL/GenBank/DDBJ databases">
        <title>Pervasive Adenine N6-methylation of Active Genes in Fungi.</title>
        <authorList>
            <consortium name="DOE Joint Genome Institute"/>
            <person name="Mondo S.J."/>
            <person name="Dannebaum R.O."/>
            <person name="Kuo R.C."/>
            <person name="Labutti K."/>
            <person name="Haridas S."/>
            <person name="Kuo A."/>
            <person name="Salamov A."/>
            <person name="Ahrendt S.R."/>
            <person name="Lipzen A."/>
            <person name="Sullivan W."/>
            <person name="Andreopoulos W.B."/>
            <person name="Clum A."/>
            <person name="Lindquist E."/>
            <person name="Daum C."/>
            <person name="Ramamoorthy G.K."/>
            <person name="Gryganskyi A."/>
            <person name="Culley D."/>
            <person name="Magnuson J.K."/>
            <person name="James T.Y."/>
            <person name="O'Malley M.A."/>
            <person name="Stajich J.E."/>
            <person name="Spatafora J.W."/>
            <person name="Visel A."/>
            <person name="Grigoriev I.V."/>
        </authorList>
    </citation>
    <scope>NUCLEOTIDE SEQUENCE [LARGE SCALE GENOMIC DNA]</scope>
    <source>
        <strain evidence="4">finn</strain>
    </source>
</reference>
<keyword evidence="3" id="KW-0378">Hydrolase</keyword>
<dbReference type="STRING" id="1754191.A0A1Y1VK91"/>
<dbReference type="EMBL" id="MCFH01000004">
    <property type="protein sequence ID" value="ORX58503.1"/>
    <property type="molecule type" value="Genomic_DNA"/>
</dbReference>
<dbReference type="SUPFAM" id="SSF52540">
    <property type="entry name" value="P-loop containing nucleoside triphosphate hydrolases"/>
    <property type="match status" value="1"/>
</dbReference>
<organism evidence="3 4">
    <name type="scientific">Piromyces finnis</name>
    <dbReference type="NCBI Taxonomy" id="1754191"/>
    <lineage>
        <taxon>Eukaryota</taxon>
        <taxon>Fungi</taxon>
        <taxon>Fungi incertae sedis</taxon>
        <taxon>Chytridiomycota</taxon>
        <taxon>Chytridiomycota incertae sedis</taxon>
        <taxon>Neocallimastigomycetes</taxon>
        <taxon>Neocallimastigales</taxon>
        <taxon>Neocallimastigaceae</taxon>
        <taxon>Piromyces</taxon>
    </lineage>
</organism>
<keyword evidence="4" id="KW-1185">Reference proteome</keyword>
<comment type="caution">
    <text evidence="3">The sequence shown here is derived from an EMBL/GenBank/DDBJ whole genome shotgun (WGS) entry which is preliminary data.</text>
</comment>
<dbReference type="SMART" id="SM00175">
    <property type="entry name" value="RAB"/>
    <property type="match status" value="1"/>
</dbReference>
<evidence type="ECO:0000256" key="2">
    <source>
        <dbReference type="ARBA" id="ARBA00023134"/>
    </source>
</evidence>
<dbReference type="AlphaFoldDB" id="A0A1Y1VK91"/>
<dbReference type="GO" id="GO:0003924">
    <property type="term" value="F:GTPase activity"/>
    <property type="evidence" value="ECO:0007669"/>
    <property type="project" value="InterPro"/>
</dbReference>
<keyword evidence="2" id="KW-0342">GTP-binding</keyword>
<reference evidence="3 4" key="1">
    <citation type="submission" date="2016-08" db="EMBL/GenBank/DDBJ databases">
        <title>Genomes of anaerobic fungi encode conserved fungal cellulosomes for biomass hydrolysis.</title>
        <authorList>
            <consortium name="DOE Joint Genome Institute"/>
            <person name="Haitjema C.H."/>
            <person name="Gilmore S.P."/>
            <person name="Henske J.K."/>
            <person name="Solomon K.V."/>
            <person name="De Groot R."/>
            <person name="Kuo A."/>
            <person name="Mondo S.J."/>
            <person name="Salamov A.A."/>
            <person name="Labutti K."/>
            <person name="Zhao Z."/>
            <person name="Chiniquy J."/>
            <person name="Barry K."/>
            <person name="Brewer H.M."/>
            <person name="Purvine S.O."/>
            <person name="Wright A.T."/>
            <person name="Boxma B."/>
            <person name="Van Alen T."/>
            <person name="Hackstein J.H."/>
            <person name="Baker S.E."/>
            <person name="Grigoriev I.V."/>
            <person name="O'Malley M.A."/>
        </authorList>
    </citation>
    <scope>NUCLEOTIDE SEQUENCE [LARGE SCALE GENOMIC DNA]</scope>
    <source>
        <strain evidence="4">finn</strain>
    </source>
</reference>
<dbReference type="PANTHER" id="PTHR24073">
    <property type="entry name" value="DRAB5-RELATED"/>
    <property type="match status" value="1"/>
</dbReference>
<evidence type="ECO:0000313" key="4">
    <source>
        <dbReference type="Proteomes" id="UP000193719"/>
    </source>
</evidence>
<accession>A0A1Y1VK91</accession>